<evidence type="ECO:0000259" key="8">
    <source>
        <dbReference type="Pfam" id="PF10502"/>
    </source>
</evidence>
<gene>
    <name evidence="9" type="ORF">FC75_GL002023</name>
</gene>
<dbReference type="Proteomes" id="UP000050865">
    <property type="component" value="Unassembled WGS sequence"/>
</dbReference>
<keyword evidence="5 7" id="KW-0378">Hydrolase</keyword>
<dbReference type="GO" id="GO:0006465">
    <property type="term" value="P:signal peptide processing"/>
    <property type="evidence" value="ECO:0007669"/>
    <property type="project" value="InterPro"/>
</dbReference>
<feature type="active site" evidence="6">
    <location>
        <position position="50"/>
    </location>
</feature>
<dbReference type="STRING" id="1423730.FC75_GL002023"/>
<dbReference type="PROSITE" id="PS00760">
    <property type="entry name" value="SPASE_I_2"/>
    <property type="match status" value="1"/>
</dbReference>
<dbReference type="InterPro" id="IPR019757">
    <property type="entry name" value="Pept_S26A_signal_pept_1_Lys-AS"/>
</dbReference>
<comment type="subcellular location">
    <subcellularLocation>
        <location evidence="2">Cell membrane</location>
        <topology evidence="2">Single-pass type II membrane protein</topology>
    </subcellularLocation>
    <subcellularLocation>
        <location evidence="7">Membrane</location>
        <topology evidence="7">Single-pass type II membrane protein</topology>
    </subcellularLocation>
</comment>
<dbReference type="PROSITE" id="PS00761">
    <property type="entry name" value="SPASE_I_3"/>
    <property type="match status" value="1"/>
</dbReference>
<organism evidence="9 10">
    <name type="scientific">Lacticaseibacillus camelliae DSM 22697 = JCM 13995</name>
    <dbReference type="NCBI Taxonomy" id="1423730"/>
    <lineage>
        <taxon>Bacteria</taxon>
        <taxon>Bacillati</taxon>
        <taxon>Bacillota</taxon>
        <taxon>Bacilli</taxon>
        <taxon>Lactobacillales</taxon>
        <taxon>Lactobacillaceae</taxon>
        <taxon>Lacticaseibacillus</taxon>
    </lineage>
</organism>
<keyword evidence="7" id="KW-0472">Membrane</keyword>
<dbReference type="SUPFAM" id="SSF51306">
    <property type="entry name" value="LexA/Signal peptidase"/>
    <property type="match status" value="1"/>
</dbReference>
<dbReference type="Gene3D" id="2.10.109.10">
    <property type="entry name" value="Umud Fragment, subunit A"/>
    <property type="match status" value="1"/>
</dbReference>
<evidence type="ECO:0000256" key="2">
    <source>
        <dbReference type="ARBA" id="ARBA00004401"/>
    </source>
</evidence>
<feature type="domain" description="Peptidase S26" evidence="8">
    <location>
        <begin position="26"/>
        <end position="198"/>
    </location>
</feature>
<feature type="active site" evidence="6">
    <location>
        <position position="89"/>
    </location>
</feature>
<dbReference type="InterPro" id="IPR036286">
    <property type="entry name" value="LexA/Signal_pep-like_sf"/>
</dbReference>
<evidence type="ECO:0000256" key="7">
    <source>
        <dbReference type="RuleBase" id="RU362042"/>
    </source>
</evidence>
<dbReference type="EMBL" id="AYZJ01000002">
    <property type="protein sequence ID" value="KRN25890.1"/>
    <property type="molecule type" value="Genomic_DNA"/>
</dbReference>
<accession>A0A0R2FBQ2</accession>
<dbReference type="AlphaFoldDB" id="A0A0R2FBQ2"/>
<dbReference type="RefSeq" id="WP_056988659.1">
    <property type="nucleotide sequence ID" value="NZ_AYZJ01000002.1"/>
</dbReference>
<comment type="similarity">
    <text evidence="3 7">Belongs to the peptidase S26 family.</text>
</comment>
<reference evidence="9 10" key="1">
    <citation type="journal article" date="2015" name="Genome Announc.">
        <title>Expanding the biotechnology potential of lactobacilli through comparative genomics of 213 strains and associated genera.</title>
        <authorList>
            <person name="Sun Z."/>
            <person name="Harris H.M."/>
            <person name="McCann A."/>
            <person name="Guo C."/>
            <person name="Argimon S."/>
            <person name="Zhang W."/>
            <person name="Yang X."/>
            <person name="Jeffery I.B."/>
            <person name="Cooney J.C."/>
            <person name="Kagawa T.F."/>
            <person name="Liu W."/>
            <person name="Song Y."/>
            <person name="Salvetti E."/>
            <person name="Wrobel A."/>
            <person name="Rasinkangas P."/>
            <person name="Parkhill J."/>
            <person name="Rea M.C."/>
            <person name="O'Sullivan O."/>
            <person name="Ritari J."/>
            <person name="Douillard F.P."/>
            <person name="Paul Ross R."/>
            <person name="Yang R."/>
            <person name="Briner A.E."/>
            <person name="Felis G.E."/>
            <person name="de Vos W.M."/>
            <person name="Barrangou R."/>
            <person name="Klaenhammer T.R."/>
            <person name="Caufield P.W."/>
            <person name="Cui Y."/>
            <person name="Zhang H."/>
            <person name="O'Toole P.W."/>
        </authorList>
    </citation>
    <scope>NUCLEOTIDE SEQUENCE [LARGE SCALE GENOMIC DNA]</scope>
    <source>
        <strain evidence="9 10">DSM 22697</strain>
    </source>
</reference>
<dbReference type="GO" id="GO:0009003">
    <property type="term" value="F:signal peptidase activity"/>
    <property type="evidence" value="ECO:0007669"/>
    <property type="project" value="UniProtKB-EC"/>
</dbReference>
<dbReference type="PANTHER" id="PTHR43390">
    <property type="entry name" value="SIGNAL PEPTIDASE I"/>
    <property type="match status" value="1"/>
</dbReference>
<comment type="caution">
    <text evidence="9">The sequence shown here is derived from an EMBL/GenBank/DDBJ whole genome shotgun (WGS) entry which is preliminary data.</text>
</comment>
<dbReference type="InterPro" id="IPR019758">
    <property type="entry name" value="Pept_S26A_signal_pept_1_CS"/>
</dbReference>
<dbReference type="PRINTS" id="PR00727">
    <property type="entry name" value="LEADERPTASE"/>
</dbReference>
<comment type="catalytic activity">
    <reaction evidence="1 7">
        <text>Cleavage of hydrophobic, N-terminal signal or leader sequences from secreted and periplasmic proteins.</text>
        <dbReference type="EC" id="3.4.21.89"/>
    </reaction>
</comment>
<dbReference type="EC" id="3.4.21.89" evidence="4 7"/>
<evidence type="ECO:0000256" key="6">
    <source>
        <dbReference type="PIRSR" id="PIRSR600223-1"/>
    </source>
</evidence>
<evidence type="ECO:0000313" key="10">
    <source>
        <dbReference type="Proteomes" id="UP000050865"/>
    </source>
</evidence>
<keyword evidence="7" id="KW-0645">Protease</keyword>
<dbReference type="InterPro" id="IPR000223">
    <property type="entry name" value="Pept_S26A_signal_pept_1"/>
</dbReference>
<evidence type="ECO:0000256" key="3">
    <source>
        <dbReference type="ARBA" id="ARBA00009370"/>
    </source>
</evidence>
<dbReference type="NCBIfam" id="TIGR02227">
    <property type="entry name" value="sigpep_I_bact"/>
    <property type="match status" value="1"/>
</dbReference>
<keyword evidence="10" id="KW-1185">Reference proteome</keyword>
<dbReference type="GO" id="GO:0005886">
    <property type="term" value="C:plasma membrane"/>
    <property type="evidence" value="ECO:0007669"/>
    <property type="project" value="UniProtKB-SubCell"/>
</dbReference>
<feature type="transmembrane region" description="Helical" evidence="7">
    <location>
        <begin position="21"/>
        <end position="42"/>
    </location>
</feature>
<dbReference type="GO" id="GO:0004252">
    <property type="term" value="F:serine-type endopeptidase activity"/>
    <property type="evidence" value="ECO:0007669"/>
    <property type="project" value="InterPro"/>
</dbReference>
<proteinExistence type="inferred from homology"/>
<dbReference type="PANTHER" id="PTHR43390:SF1">
    <property type="entry name" value="CHLOROPLAST PROCESSING PEPTIDASE"/>
    <property type="match status" value="1"/>
</dbReference>
<sequence>MPKKQRKAIEPAVKGFFKWGLVVVGVAAAMFLVQLILGLFFANDRIAGESMAPNLTPGDRVVVSRNAPVARFDVITFESPIEPGREYIKRVIGMPGDTIAFRGDVLYVNGQRTPEPFLSDQFKRKTLAFEAEQNGETGNSPAFTPDFTLQSLKATHARTVPQGEYLVLGDNRPVSYDSRKFGFVKQAAVFGVVKWRYWPLNKWQKF</sequence>
<evidence type="ECO:0000256" key="4">
    <source>
        <dbReference type="ARBA" id="ARBA00013208"/>
    </source>
</evidence>
<evidence type="ECO:0000256" key="5">
    <source>
        <dbReference type="ARBA" id="ARBA00022801"/>
    </source>
</evidence>
<keyword evidence="7" id="KW-1133">Transmembrane helix</keyword>
<evidence type="ECO:0000313" key="9">
    <source>
        <dbReference type="EMBL" id="KRN25890.1"/>
    </source>
</evidence>
<dbReference type="PATRIC" id="fig|1423730.4.peg.2104"/>
<dbReference type="CDD" id="cd06530">
    <property type="entry name" value="S26_SPase_I"/>
    <property type="match status" value="1"/>
</dbReference>
<dbReference type="InterPro" id="IPR019533">
    <property type="entry name" value="Peptidase_S26"/>
</dbReference>
<dbReference type="Pfam" id="PF10502">
    <property type="entry name" value="Peptidase_S26"/>
    <property type="match status" value="1"/>
</dbReference>
<protein>
    <recommendedName>
        <fullName evidence="4 7">Signal peptidase I</fullName>
        <ecNumber evidence="4 7">3.4.21.89</ecNumber>
    </recommendedName>
</protein>
<keyword evidence="7" id="KW-0812">Transmembrane</keyword>
<name>A0A0R2FBQ2_9LACO</name>
<evidence type="ECO:0000256" key="1">
    <source>
        <dbReference type="ARBA" id="ARBA00000677"/>
    </source>
</evidence>